<feature type="domain" description="C2H2-type" evidence="7">
    <location>
        <begin position="454"/>
        <end position="475"/>
    </location>
</feature>
<proteinExistence type="predicted"/>
<evidence type="ECO:0000256" key="3">
    <source>
        <dbReference type="ARBA" id="ARBA00022771"/>
    </source>
</evidence>
<keyword evidence="5" id="KW-0539">Nucleus</keyword>
<evidence type="ECO:0000256" key="1">
    <source>
        <dbReference type="ARBA" id="ARBA00022723"/>
    </source>
</evidence>
<evidence type="ECO:0000256" key="6">
    <source>
        <dbReference type="SAM" id="MobiDB-lite"/>
    </source>
</evidence>
<evidence type="ECO:0000256" key="5">
    <source>
        <dbReference type="ARBA" id="ARBA00023242"/>
    </source>
</evidence>
<evidence type="ECO:0000256" key="2">
    <source>
        <dbReference type="ARBA" id="ARBA00022737"/>
    </source>
</evidence>
<feature type="region of interest" description="Disordered" evidence="6">
    <location>
        <begin position="549"/>
        <end position="568"/>
    </location>
</feature>
<keyword evidence="8" id="KW-1185">Reference proteome</keyword>
<keyword evidence="4" id="KW-0862">Zinc</keyword>
<dbReference type="PROSITE" id="PS00028">
    <property type="entry name" value="ZINC_FINGER_C2H2_1"/>
    <property type="match status" value="3"/>
</dbReference>
<dbReference type="SMART" id="SM00355">
    <property type="entry name" value="ZnF_C2H2"/>
    <property type="match status" value="6"/>
</dbReference>
<evidence type="ECO:0000313" key="9">
    <source>
        <dbReference type="WBParaSite" id="PSAMB.scaffold3379size18518.g21261.t2"/>
    </source>
</evidence>
<reference evidence="9" key="1">
    <citation type="submission" date="2022-11" db="UniProtKB">
        <authorList>
            <consortium name="WormBaseParasite"/>
        </authorList>
    </citation>
    <scope>IDENTIFICATION</scope>
</reference>
<dbReference type="GO" id="GO:0000978">
    <property type="term" value="F:RNA polymerase II cis-regulatory region sequence-specific DNA binding"/>
    <property type="evidence" value="ECO:0007669"/>
    <property type="project" value="TreeGrafter"/>
</dbReference>
<dbReference type="InterPro" id="IPR050527">
    <property type="entry name" value="Snail/Krueppel_Znf"/>
</dbReference>
<keyword evidence="2" id="KW-0677">Repeat</keyword>
<dbReference type="PANTHER" id="PTHR24388:SF104">
    <property type="entry name" value="AT-RICH BINDING PROTEIN-RELATED"/>
    <property type="match status" value="1"/>
</dbReference>
<dbReference type="GO" id="GO:0008270">
    <property type="term" value="F:zinc ion binding"/>
    <property type="evidence" value="ECO:0007669"/>
    <property type="project" value="UniProtKB-KW"/>
</dbReference>
<dbReference type="InterPro" id="IPR013087">
    <property type="entry name" value="Znf_C2H2_type"/>
</dbReference>
<dbReference type="WBParaSite" id="PSAMB.scaffold3379size18518.g21261.t2">
    <property type="protein sequence ID" value="PSAMB.scaffold3379size18518.g21261.t2"/>
    <property type="gene ID" value="PSAMB.scaffold3379size18518.g21261"/>
</dbReference>
<protein>
    <submittedName>
        <fullName evidence="9">C2H2-type domain-containing protein</fullName>
    </submittedName>
</protein>
<feature type="compositionally biased region" description="Basic and acidic residues" evidence="6">
    <location>
        <begin position="501"/>
        <end position="510"/>
    </location>
</feature>
<name>A0A914W807_9BILA</name>
<evidence type="ECO:0000313" key="8">
    <source>
        <dbReference type="Proteomes" id="UP000887566"/>
    </source>
</evidence>
<evidence type="ECO:0000256" key="4">
    <source>
        <dbReference type="ARBA" id="ARBA00022833"/>
    </source>
</evidence>
<keyword evidence="3" id="KW-0863">Zinc-finger</keyword>
<organism evidence="8 9">
    <name type="scientific">Plectus sambesii</name>
    <dbReference type="NCBI Taxonomy" id="2011161"/>
    <lineage>
        <taxon>Eukaryota</taxon>
        <taxon>Metazoa</taxon>
        <taxon>Ecdysozoa</taxon>
        <taxon>Nematoda</taxon>
        <taxon>Chromadorea</taxon>
        <taxon>Plectida</taxon>
        <taxon>Plectina</taxon>
        <taxon>Plectoidea</taxon>
        <taxon>Plectidae</taxon>
        <taxon>Plectus</taxon>
    </lineage>
</organism>
<dbReference type="AlphaFoldDB" id="A0A914W807"/>
<sequence length="643" mass="71980">MLQVAAQLRPVLDALRAKNEPYKTKTHRCHLCSFRSDSLLVLAQHKHMPHNDGRKFLCALCPDFDTSERRIRKHYLKKHNIIATEEDHGPRAPCPCCDMDFQYKGQRDMHLKSCKRNYVRDRLAPTADDVATVSRWLWEKPPEPLVNHPFAVQAPPTARPGQLPYSHGLRLMSLAPAGPGVSTQRMVVPAGGTTGPRFLSNSRLLAPFQQHQQPQSAQQQQQNAINAAAQQQRIQQLLVQRQQNSLGSPQFPPITGIRAVGNALTPRMPVRPPNKPIEPRPATHAKTLAEALAVHPVDRQNRPIPAALYAQHQVRQPLVVEQLCEICDQGVQDREKYLAHLQICDQGVQDREKYLAHLQLFHKQMQRKTAADMAQGAPLACSRCRDRFWTYEGLERHLVMGHGLVTSDLLAKAQKKEDGGRCKLCAKQYAFNMLQHLVTDHQLKLCSAEIMYSCDVCSFKCTGYTALEEHLNVVHPHPLAAQSSAPVNQTPLPPPPAARQEVLKQPEPQKRVAPTGQHQPFQSALAAANQLKRPMTTAAMPATALMGAADSLPPTDAEPAAKRPTKPKVKYTCTPCDLRFEQYSEVIAHWQRSHLKKAVVQLCRIDCCPVHREEALTKYDCKFVFPEPSGPSDDVINSVITLD</sequence>
<keyword evidence="1" id="KW-0479">Metal-binding</keyword>
<feature type="region of interest" description="Disordered" evidence="6">
    <location>
        <begin position="482"/>
        <end position="520"/>
    </location>
</feature>
<dbReference type="Proteomes" id="UP000887566">
    <property type="component" value="Unplaced"/>
</dbReference>
<dbReference type="GO" id="GO:0000981">
    <property type="term" value="F:DNA-binding transcription factor activity, RNA polymerase II-specific"/>
    <property type="evidence" value="ECO:0007669"/>
    <property type="project" value="TreeGrafter"/>
</dbReference>
<feature type="domain" description="C2H2-type" evidence="7">
    <location>
        <begin position="381"/>
        <end position="402"/>
    </location>
</feature>
<evidence type="ECO:0000259" key="7">
    <source>
        <dbReference type="PROSITE" id="PS00028"/>
    </source>
</evidence>
<accession>A0A914W807</accession>
<feature type="domain" description="C2H2-type" evidence="7">
    <location>
        <begin position="573"/>
        <end position="594"/>
    </location>
</feature>
<dbReference type="PANTHER" id="PTHR24388">
    <property type="entry name" value="ZINC FINGER PROTEIN"/>
    <property type="match status" value="1"/>
</dbReference>